<comment type="catalytic activity">
    <reaction evidence="11">
        <text>ATP + H2O = ADP + phosphate + H(+)</text>
        <dbReference type="Rhea" id="RHEA:13065"/>
        <dbReference type="ChEBI" id="CHEBI:15377"/>
        <dbReference type="ChEBI" id="CHEBI:15378"/>
        <dbReference type="ChEBI" id="CHEBI:30616"/>
        <dbReference type="ChEBI" id="CHEBI:43474"/>
        <dbReference type="ChEBI" id="CHEBI:456216"/>
        <dbReference type="EC" id="3.6.4.13"/>
    </reaction>
</comment>
<evidence type="ECO:0000313" key="15">
    <source>
        <dbReference type="EMBL" id="CAI3985561.1"/>
    </source>
</evidence>
<evidence type="ECO:0000256" key="2">
    <source>
        <dbReference type="ARBA" id="ARBA00001946"/>
    </source>
</evidence>
<comment type="cofactor">
    <cofactor evidence="2">
        <name>Mg(2+)</name>
        <dbReference type="ChEBI" id="CHEBI:18420"/>
    </cofactor>
</comment>
<dbReference type="GO" id="GO:0016787">
    <property type="term" value="F:hydrolase activity"/>
    <property type="evidence" value="ECO:0007669"/>
    <property type="project" value="UniProtKB-KW"/>
</dbReference>
<name>A0A9P1C5U1_9DINO</name>
<evidence type="ECO:0000313" key="18">
    <source>
        <dbReference type="Proteomes" id="UP001152797"/>
    </source>
</evidence>
<accession>A0A9P1C5U1</accession>
<dbReference type="Proteomes" id="UP001152797">
    <property type="component" value="Unassembled WGS sequence"/>
</dbReference>
<dbReference type="GO" id="GO:0005524">
    <property type="term" value="F:ATP binding"/>
    <property type="evidence" value="ECO:0007669"/>
    <property type="project" value="UniProtKB-KW"/>
</dbReference>
<dbReference type="PANTHER" id="PTHR12131">
    <property type="entry name" value="ATP-DEPENDENT RNA AND DNA HELICASE"/>
    <property type="match status" value="1"/>
</dbReference>
<evidence type="ECO:0000256" key="12">
    <source>
        <dbReference type="SAM" id="MobiDB-lite"/>
    </source>
</evidence>
<gene>
    <name evidence="15" type="ORF">C1SCF055_LOCUS12999</name>
</gene>
<dbReference type="Pfam" id="PF00271">
    <property type="entry name" value="Helicase_C"/>
    <property type="match status" value="1"/>
</dbReference>
<dbReference type="EMBL" id="CAMXCT010001001">
    <property type="protein sequence ID" value="CAI3985561.1"/>
    <property type="molecule type" value="Genomic_DNA"/>
</dbReference>
<dbReference type="AlphaFoldDB" id="A0A9P1C5U1"/>
<dbReference type="SUPFAM" id="SSF52540">
    <property type="entry name" value="P-loop containing nucleoside triphosphate hydrolases"/>
    <property type="match status" value="1"/>
</dbReference>
<organism evidence="15">
    <name type="scientific">Cladocopium goreaui</name>
    <dbReference type="NCBI Taxonomy" id="2562237"/>
    <lineage>
        <taxon>Eukaryota</taxon>
        <taxon>Sar</taxon>
        <taxon>Alveolata</taxon>
        <taxon>Dinophyceae</taxon>
        <taxon>Suessiales</taxon>
        <taxon>Symbiodiniaceae</taxon>
        <taxon>Cladocopium</taxon>
    </lineage>
</organism>
<evidence type="ECO:0000256" key="11">
    <source>
        <dbReference type="ARBA" id="ARBA00047984"/>
    </source>
</evidence>
<evidence type="ECO:0000259" key="13">
    <source>
        <dbReference type="PROSITE" id="PS51192"/>
    </source>
</evidence>
<protein>
    <recommendedName>
        <fullName evidence="4">RNA helicase</fullName>
        <ecNumber evidence="4">3.6.4.13</ecNumber>
    </recommendedName>
</protein>
<keyword evidence="7 17" id="KW-0347">Helicase</keyword>
<keyword evidence="18" id="KW-1185">Reference proteome</keyword>
<evidence type="ECO:0000313" key="16">
    <source>
        <dbReference type="EMBL" id="CAL1138936.1"/>
    </source>
</evidence>
<feature type="compositionally biased region" description="Low complexity" evidence="12">
    <location>
        <begin position="23"/>
        <end position="32"/>
    </location>
</feature>
<dbReference type="EMBL" id="CAMXCT020001001">
    <property type="protein sequence ID" value="CAL1138936.1"/>
    <property type="molecule type" value="Genomic_DNA"/>
</dbReference>
<keyword evidence="8" id="KW-0067">ATP-binding</keyword>
<reference evidence="15" key="1">
    <citation type="submission" date="2022-10" db="EMBL/GenBank/DDBJ databases">
        <authorList>
            <person name="Chen Y."/>
            <person name="Dougan E. K."/>
            <person name="Chan C."/>
            <person name="Rhodes N."/>
            <person name="Thang M."/>
        </authorList>
    </citation>
    <scope>NUCLEOTIDE SEQUENCE</scope>
</reference>
<dbReference type="Gene3D" id="1.20.272.40">
    <property type="match status" value="1"/>
</dbReference>
<evidence type="ECO:0000256" key="8">
    <source>
        <dbReference type="ARBA" id="ARBA00022840"/>
    </source>
</evidence>
<dbReference type="GO" id="GO:0003724">
    <property type="term" value="F:RNA helicase activity"/>
    <property type="evidence" value="ECO:0007669"/>
    <property type="project" value="UniProtKB-EC"/>
</dbReference>
<dbReference type="InterPro" id="IPR014001">
    <property type="entry name" value="Helicase_ATP-bd"/>
</dbReference>
<sequence length="710" mass="78389">MRLRRSAQPVLRLLRGQVALGPSQAASSAQSSTAPRPFTTSSHPPLSFGGRGGQTIVDVNDLDILSPAEVGKLSIKLWQFLISDAESLRLFAEHDIPHFLLAAGDMPQGYCRFLQNDPAAIATCDFEEGAQEIERQNVINLQLLQNVLEAPTEAQAVQAPEAKALRQLAELAVAFVESNYQPELLAFRRARTLADLSKPESWYPRKNPRNWHLHLGVTNSGKTFGALQDLLAAPSGLYMAPLRLLAWEIYEKMGKAGLRCALLTGQERLGPENATHVACTVEMAPITRHWAVAVLDEIQLISDDQRGSAWTRALLGISAEQLHICGANEPKSLETLLHDLAASCGDPVVEVEHLKERLVPLKLQEEPVRDYSELEAGDCLVCFSRAEVLEAKSRLEAVGKRPCVVYGSLPPEVRQEQAALFNDPNSGHDVLVASDAIALGLNLQIQRVVFRSTWKFDGHATRQLTSPELRQLAGRAGRYGLTSLGVAACCQGDDLPVLREALEGASPALTPPTRAALLPLPEQLEAFSLSLEADLQRPLPFAELVERFLSIAQVPEDLYFLAQANHLIALARFLEDLRLPPQEKFVFCQAPVGLSDVASLTALHRFARDFSSGSVALPAELRELLSQMAVTPRHMAGRFWRWKVSTRCAKLTCGWPRDFQAPFLMWRPWKRCGAICPRNCQTPCNCPWIITWNDRGCLWPSKNRTSRAGP</sequence>
<dbReference type="SMART" id="SM00490">
    <property type="entry name" value="HELICc"/>
    <property type="match status" value="1"/>
</dbReference>
<proteinExistence type="predicted"/>
<dbReference type="Gene3D" id="3.40.50.300">
    <property type="entry name" value="P-loop containing nucleotide triphosphate hydrolases"/>
    <property type="match status" value="2"/>
</dbReference>
<dbReference type="InterPro" id="IPR001650">
    <property type="entry name" value="Helicase_C-like"/>
</dbReference>
<evidence type="ECO:0000256" key="9">
    <source>
        <dbReference type="ARBA" id="ARBA00022946"/>
    </source>
</evidence>
<dbReference type="Pfam" id="PF18147">
    <property type="entry name" value="Suv3_C_1"/>
    <property type="match status" value="1"/>
</dbReference>
<evidence type="ECO:0000256" key="6">
    <source>
        <dbReference type="ARBA" id="ARBA00022801"/>
    </source>
</evidence>
<dbReference type="InterPro" id="IPR044774">
    <property type="entry name" value="Suv3_DEXQc"/>
</dbReference>
<feature type="region of interest" description="Disordered" evidence="12">
    <location>
        <begin position="22"/>
        <end position="51"/>
    </location>
</feature>
<dbReference type="InterPro" id="IPR027417">
    <property type="entry name" value="P-loop_NTPase"/>
</dbReference>
<dbReference type="EMBL" id="CAMXCT030001001">
    <property type="protein sequence ID" value="CAL4772873.1"/>
    <property type="molecule type" value="Genomic_DNA"/>
</dbReference>
<evidence type="ECO:0000256" key="5">
    <source>
        <dbReference type="ARBA" id="ARBA00022741"/>
    </source>
</evidence>
<evidence type="ECO:0000256" key="3">
    <source>
        <dbReference type="ARBA" id="ARBA00004173"/>
    </source>
</evidence>
<feature type="domain" description="Helicase ATP-binding" evidence="13">
    <location>
        <begin position="203"/>
        <end position="319"/>
    </location>
</feature>
<keyword evidence="6" id="KW-0378">Hydrolase</keyword>
<dbReference type="PANTHER" id="PTHR12131:SF1">
    <property type="entry name" value="ATP-DEPENDENT RNA HELICASE SUPV3L1, MITOCHONDRIAL-RELATED"/>
    <property type="match status" value="1"/>
</dbReference>
<reference evidence="16" key="2">
    <citation type="submission" date="2024-04" db="EMBL/GenBank/DDBJ databases">
        <authorList>
            <person name="Chen Y."/>
            <person name="Shah S."/>
            <person name="Dougan E. K."/>
            <person name="Thang M."/>
            <person name="Chan C."/>
        </authorList>
    </citation>
    <scope>NUCLEOTIDE SEQUENCE [LARGE SCALE GENOMIC DNA]</scope>
</reference>
<keyword evidence="10" id="KW-0496">Mitochondrion</keyword>
<feature type="domain" description="Helicase C-terminal" evidence="14">
    <location>
        <begin position="366"/>
        <end position="521"/>
    </location>
</feature>
<dbReference type="OrthoDB" id="6692397at2759"/>
<dbReference type="InterPro" id="IPR055206">
    <property type="entry name" value="DEXQc_SUV3"/>
</dbReference>
<comment type="caution">
    <text evidence="15">The sequence shown here is derived from an EMBL/GenBank/DDBJ whole genome shotgun (WGS) entry which is preliminary data.</text>
</comment>
<evidence type="ECO:0000256" key="10">
    <source>
        <dbReference type="ARBA" id="ARBA00023128"/>
    </source>
</evidence>
<dbReference type="CDD" id="cd17913">
    <property type="entry name" value="DEXQc_Suv3"/>
    <property type="match status" value="1"/>
</dbReference>
<comment type="cofactor">
    <cofactor evidence="1">
        <name>Mn(2+)</name>
        <dbReference type="ChEBI" id="CHEBI:29035"/>
    </cofactor>
</comment>
<evidence type="ECO:0000313" key="17">
    <source>
        <dbReference type="EMBL" id="CAL4772873.1"/>
    </source>
</evidence>
<evidence type="ECO:0000256" key="1">
    <source>
        <dbReference type="ARBA" id="ARBA00001936"/>
    </source>
</evidence>
<dbReference type="Pfam" id="PF22527">
    <property type="entry name" value="DEXQc_Suv3"/>
    <property type="match status" value="1"/>
</dbReference>
<dbReference type="GO" id="GO:0045025">
    <property type="term" value="C:mitochondrial degradosome"/>
    <property type="evidence" value="ECO:0007669"/>
    <property type="project" value="TreeGrafter"/>
</dbReference>
<dbReference type="InterPro" id="IPR041082">
    <property type="entry name" value="Suv3_C_1"/>
</dbReference>
<dbReference type="EC" id="3.6.4.13" evidence="4"/>
<keyword evidence="5" id="KW-0547">Nucleotide-binding</keyword>
<comment type="subcellular location">
    <subcellularLocation>
        <location evidence="3">Mitochondrion</location>
    </subcellularLocation>
</comment>
<evidence type="ECO:0000256" key="4">
    <source>
        <dbReference type="ARBA" id="ARBA00012552"/>
    </source>
</evidence>
<keyword evidence="9" id="KW-0809">Transit peptide</keyword>
<evidence type="ECO:0000259" key="14">
    <source>
        <dbReference type="PROSITE" id="PS51194"/>
    </source>
</evidence>
<dbReference type="CDD" id="cd18805">
    <property type="entry name" value="SF2_C_suv3"/>
    <property type="match status" value="1"/>
</dbReference>
<dbReference type="GO" id="GO:0000965">
    <property type="term" value="P:mitochondrial RNA 3'-end processing"/>
    <property type="evidence" value="ECO:0007669"/>
    <property type="project" value="TreeGrafter"/>
</dbReference>
<dbReference type="PROSITE" id="PS51192">
    <property type="entry name" value="HELICASE_ATP_BIND_1"/>
    <property type="match status" value="1"/>
</dbReference>
<evidence type="ECO:0000256" key="7">
    <source>
        <dbReference type="ARBA" id="ARBA00022806"/>
    </source>
</evidence>
<dbReference type="InterPro" id="IPR050699">
    <property type="entry name" value="RNA-DNA_Helicase"/>
</dbReference>
<dbReference type="PROSITE" id="PS51194">
    <property type="entry name" value="HELICASE_CTER"/>
    <property type="match status" value="1"/>
</dbReference>